<keyword evidence="3" id="KW-0238">DNA-binding</keyword>
<dbReference type="EMBL" id="AP024956">
    <property type="protein sequence ID" value="BCZ81196.1"/>
    <property type="molecule type" value="Genomic_DNA"/>
</dbReference>
<evidence type="ECO:0000313" key="7">
    <source>
        <dbReference type="Proteomes" id="UP001319874"/>
    </source>
</evidence>
<reference evidence="6 7" key="1">
    <citation type="journal article" date="2022" name="Front. Microbiol.">
        <title>Identification and characterization of a novel class of self-sufficient cytochrome P450 hydroxylase involved in cyclohexanecarboxylate degradation in Paraburkholderia terrae strain KU-64.</title>
        <authorList>
            <person name="Yamamoto T."/>
            <person name="Hasegawa Y."/>
            <person name="Iwaki H."/>
        </authorList>
    </citation>
    <scope>NUCLEOTIDE SEQUENCE [LARGE SCALE GENOMIC DNA]</scope>
    <source>
        <strain evidence="6 7">KU-64</strain>
    </source>
</reference>
<gene>
    <name evidence="6" type="ORF">PTKU64_48710</name>
</gene>
<feature type="domain" description="HTH lysR-type" evidence="5">
    <location>
        <begin position="1"/>
        <end position="60"/>
    </location>
</feature>
<dbReference type="InterPro" id="IPR000847">
    <property type="entry name" value="LysR_HTH_N"/>
</dbReference>
<accession>A0ABM7TQC1</accession>
<dbReference type="Proteomes" id="UP001319874">
    <property type="component" value="Chromosome 2"/>
</dbReference>
<organism evidence="6 7">
    <name type="scientific">Paraburkholderia terrae</name>
    <dbReference type="NCBI Taxonomy" id="311230"/>
    <lineage>
        <taxon>Bacteria</taxon>
        <taxon>Pseudomonadati</taxon>
        <taxon>Pseudomonadota</taxon>
        <taxon>Betaproteobacteria</taxon>
        <taxon>Burkholderiales</taxon>
        <taxon>Burkholderiaceae</taxon>
        <taxon>Paraburkholderia</taxon>
    </lineage>
</organism>
<evidence type="ECO:0000256" key="1">
    <source>
        <dbReference type="ARBA" id="ARBA00009437"/>
    </source>
</evidence>
<dbReference type="RefSeq" id="WP_229513687.1">
    <property type="nucleotide sequence ID" value="NZ_AP024956.1"/>
</dbReference>
<name>A0ABM7TQC1_9BURK</name>
<keyword evidence="7" id="KW-1185">Reference proteome</keyword>
<evidence type="ECO:0000256" key="3">
    <source>
        <dbReference type="ARBA" id="ARBA00023125"/>
    </source>
</evidence>
<evidence type="ECO:0000256" key="4">
    <source>
        <dbReference type="ARBA" id="ARBA00023163"/>
    </source>
</evidence>
<dbReference type="Pfam" id="PF03466">
    <property type="entry name" value="LysR_substrate"/>
    <property type="match status" value="1"/>
</dbReference>
<dbReference type="InterPro" id="IPR036388">
    <property type="entry name" value="WH-like_DNA-bd_sf"/>
</dbReference>
<keyword evidence="2" id="KW-0805">Transcription regulation</keyword>
<evidence type="ECO:0000259" key="5">
    <source>
        <dbReference type="PROSITE" id="PS50931"/>
    </source>
</evidence>
<dbReference type="InterPro" id="IPR050950">
    <property type="entry name" value="HTH-type_LysR_regulators"/>
</dbReference>
<dbReference type="Gene3D" id="3.40.190.290">
    <property type="match status" value="1"/>
</dbReference>
<sequence>MKLDPVSLNLFIAVVEEGSIAAAAEREHIAAPAVSKRISALEETLRTTLLTRHHKGVEPTAAGYALLNLSRRAVNYLDDIHKEMLDYASGMRGQVRVFSNISAITQFLPDDLATFLVDHPAVEIRLEERNSLVTLRSVAENAADVGIFTVEAHAEAVETLPYEEDELSVVVRSDHALAGRKSVRFEETLEWDFVGLRTGSAINTQLTQVANRLQKDFRLRIQVTGYDALCLMVSAGLGIAIAPRNLTKLFVKRLGVTEVPLAESWAHRHLGIAIRSRESLSAAAEALVTHLQARAASRRAKK</sequence>
<evidence type="ECO:0000313" key="6">
    <source>
        <dbReference type="EMBL" id="BCZ81196.1"/>
    </source>
</evidence>
<comment type="similarity">
    <text evidence="1">Belongs to the LysR transcriptional regulatory family.</text>
</comment>
<dbReference type="PROSITE" id="PS50931">
    <property type="entry name" value="HTH_LYSR"/>
    <property type="match status" value="1"/>
</dbReference>
<proteinExistence type="inferred from homology"/>
<dbReference type="SUPFAM" id="SSF53850">
    <property type="entry name" value="Periplasmic binding protein-like II"/>
    <property type="match status" value="1"/>
</dbReference>
<evidence type="ECO:0000256" key="2">
    <source>
        <dbReference type="ARBA" id="ARBA00023015"/>
    </source>
</evidence>
<dbReference type="InterPro" id="IPR036390">
    <property type="entry name" value="WH_DNA-bd_sf"/>
</dbReference>
<dbReference type="SUPFAM" id="SSF46785">
    <property type="entry name" value="Winged helix' DNA-binding domain"/>
    <property type="match status" value="1"/>
</dbReference>
<dbReference type="PANTHER" id="PTHR30419">
    <property type="entry name" value="HTH-TYPE TRANSCRIPTIONAL REGULATOR YBHD"/>
    <property type="match status" value="1"/>
</dbReference>
<dbReference type="Gene3D" id="1.10.10.10">
    <property type="entry name" value="Winged helix-like DNA-binding domain superfamily/Winged helix DNA-binding domain"/>
    <property type="match status" value="1"/>
</dbReference>
<dbReference type="PANTHER" id="PTHR30419:SF2">
    <property type="entry name" value="LYSR FAMILY TRANSCRIPTIONAL REGULATOR"/>
    <property type="match status" value="1"/>
</dbReference>
<keyword evidence="4" id="KW-0804">Transcription</keyword>
<protein>
    <submittedName>
        <fullName evidence="6">LysR family transcriptional regulator</fullName>
    </submittedName>
</protein>
<dbReference type="CDD" id="cd08421">
    <property type="entry name" value="PBP2_LTTR_like_1"/>
    <property type="match status" value="1"/>
</dbReference>
<dbReference type="InterPro" id="IPR005119">
    <property type="entry name" value="LysR_subst-bd"/>
</dbReference>
<dbReference type="Pfam" id="PF00126">
    <property type="entry name" value="HTH_1"/>
    <property type="match status" value="1"/>
</dbReference>